<organism evidence="1 2">
    <name type="scientific">Caerostris extrusa</name>
    <name type="common">Bark spider</name>
    <name type="synonym">Caerostris bankana</name>
    <dbReference type="NCBI Taxonomy" id="172846"/>
    <lineage>
        <taxon>Eukaryota</taxon>
        <taxon>Metazoa</taxon>
        <taxon>Ecdysozoa</taxon>
        <taxon>Arthropoda</taxon>
        <taxon>Chelicerata</taxon>
        <taxon>Arachnida</taxon>
        <taxon>Araneae</taxon>
        <taxon>Araneomorphae</taxon>
        <taxon>Entelegynae</taxon>
        <taxon>Araneoidea</taxon>
        <taxon>Araneidae</taxon>
        <taxon>Caerostris</taxon>
    </lineage>
</organism>
<protein>
    <submittedName>
        <fullName evidence="1">Uncharacterized protein</fullName>
    </submittedName>
</protein>
<evidence type="ECO:0000313" key="1">
    <source>
        <dbReference type="EMBL" id="GIY60963.1"/>
    </source>
</evidence>
<sequence>MSKREGWKGLLGEGGWDPGKKNALKNVLFLTFLQPQSQGIRAQKIEAMCATASVIDNSGTPRQAVLWRGFFVIVFLDDINQRMVL</sequence>
<feature type="non-terminal residue" evidence="1">
    <location>
        <position position="85"/>
    </location>
</feature>
<dbReference type="EMBL" id="BPLR01013402">
    <property type="protein sequence ID" value="GIY60963.1"/>
    <property type="molecule type" value="Genomic_DNA"/>
</dbReference>
<dbReference type="AlphaFoldDB" id="A0AAV4UTA3"/>
<gene>
    <name evidence="1" type="ORF">CEXT_1281</name>
</gene>
<reference evidence="1 2" key="1">
    <citation type="submission" date="2021-06" db="EMBL/GenBank/DDBJ databases">
        <title>Caerostris extrusa draft genome.</title>
        <authorList>
            <person name="Kono N."/>
            <person name="Arakawa K."/>
        </authorList>
    </citation>
    <scope>NUCLEOTIDE SEQUENCE [LARGE SCALE GENOMIC DNA]</scope>
</reference>
<accession>A0AAV4UTA3</accession>
<evidence type="ECO:0000313" key="2">
    <source>
        <dbReference type="Proteomes" id="UP001054945"/>
    </source>
</evidence>
<proteinExistence type="predicted"/>
<dbReference type="Proteomes" id="UP001054945">
    <property type="component" value="Unassembled WGS sequence"/>
</dbReference>
<name>A0AAV4UTA3_CAEEX</name>
<keyword evidence="2" id="KW-1185">Reference proteome</keyword>
<comment type="caution">
    <text evidence="1">The sequence shown here is derived from an EMBL/GenBank/DDBJ whole genome shotgun (WGS) entry which is preliminary data.</text>
</comment>